<dbReference type="Pfam" id="PF01844">
    <property type="entry name" value="HNH"/>
    <property type="match status" value="1"/>
</dbReference>
<dbReference type="GO" id="GO:0003676">
    <property type="term" value="F:nucleic acid binding"/>
    <property type="evidence" value="ECO:0007669"/>
    <property type="project" value="InterPro"/>
</dbReference>
<dbReference type="GO" id="GO:0008270">
    <property type="term" value="F:zinc ion binding"/>
    <property type="evidence" value="ECO:0007669"/>
    <property type="project" value="InterPro"/>
</dbReference>
<dbReference type="SMART" id="SM00507">
    <property type="entry name" value="HNHc"/>
    <property type="match status" value="1"/>
</dbReference>
<feature type="region of interest" description="Disordered" evidence="2">
    <location>
        <begin position="522"/>
        <end position="553"/>
    </location>
</feature>
<dbReference type="GO" id="GO:0004519">
    <property type="term" value="F:endonuclease activity"/>
    <property type="evidence" value="ECO:0007669"/>
    <property type="project" value="UniProtKB-KW"/>
</dbReference>
<keyword evidence="5" id="KW-1185">Reference proteome</keyword>
<comment type="caution">
    <text evidence="4">The sequence shown here is derived from an EMBL/GenBank/DDBJ whole genome shotgun (WGS) entry which is preliminary data.</text>
</comment>
<dbReference type="OrthoDB" id="3261064at2"/>
<dbReference type="CDD" id="cd00085">
    <property type="entry name" value="HNHc"/>
    <property type="match status" value="1"/>
</dbReference>
<sequence>MFEEAPLSASSPGVDPAAGRLAAWHPERGEWVAVEPCDMVDPVLEAVLGELAREYAAVPAAGVLLVDVDEVPVGPELAGQLATFDPSTADAHDLVEAAAGLERLEAWVAARKAAVHAALASRPQMRPDHTGYRSVNPVTNTAMEIAGRRHLTVKQAENQVGHAQQLVLDFPATHVLFEAGLIDLRRARVIADELGGQDLDVRERVEAAVLPTAPYLDSVALRKLIRRLLHELAPVKTAERHRAARDRRYVAMSPASDGMAHLEALLSAEDATALNTALNAAAADAKRADAAAGRPPRTKDQRRADALADLGWAALAACTDAAGTATGHAGTGHQAADAGQTEDAGQAEDAGRAAGVGTVGGRAASGGVAGWFGRLKSDGGTRRLPISVHLTVPFATAVGLSDQPGELEGYGPIPAHVARTLAAQGVWTWLRKDPGTGQILDLGRTKYRPTTALAEFITARDQTCRAPGCHRPARTCDIDHIIAFTAGGSTSPDNLHTLCTTHHLLKHHGHWTVHRPPDGTTVWRSPTGHHYRKPPGPIGPVAATGPPVPDAGG</sequence>
<evidence type="ECO:0000313" key="5">
    <source>
        <dbReference type="Proteomes" id="UP000295217"/>
    </source>
</evidence>
<dbReference type="InterPro" id="IPR003615">
    <property type="entry name" value="HNH_nuc"/>
</dbReference>
<evidence type="ECO:0000313" key="4">
    <source>
        <dbReference type="EMBL" id="TDD69632.1"/>
    </source>
</evidence>
<feature type="region of interest" description="Disordered" evidence="2">
    <location>
        <begin position="324"/>
        <end position="358"/>
    </location>
</feature>
<dbReference type="InterPro" id="IPR003870">
    <property type="entry name" value="DUF222"/>
</dbReference>
<dbReference type="Proteomes" id="UP000295217">
    <property type="component" value="Unassembled WGS sequence"/>
</dbReference>
<reference evidence="4 5" key="1">
    <citation type="submission" date="2019-02" db="EMBL/GenBank/DDBJ databases">
        <title>Draft genome sequences of novel Actinobacteria.</title>
        <authorList>
            <person name="Sahin N."/>
            <person name="Ay H."/>
            <person name="Saygin H."/>
        </authorList>
    </citation>
    <scope>NUCLEOTIDE SEQUENCE [LARGE SCALE GENOMIC DNA]</scope>
    <source>
        <strain evidence="4 5">8K307</strain>
    </source>
</reference>
<evidence type="ECO:0000256" key="1">
    <source>
        <dbReference type="ARBA" id="ARBA00023450"/>
    </source>
</evidence>
<dbReference type="Pfam" id="PF02720">
    <property type="entry name" value="DUF222"/>
    <property type="match status" value="1"/>
</dbReference>
<dbReference type="Gene3D" id="1.10.30.50">
    <property type="match status" value="1"/>
</dbReference>
<proteinExistence type="inferred from homology"/>
<feature type="compositionally biased region" description="Low complexity" evidence="2">
    <location>
        <begin position="324"/>
        <end position="341"/>
    </location>
</feature>
<dbReference type="EMBL" id="SMLB01000013">
    <property type="protein sequence ID" value="TDD69632.1"/>
    <property type="molecule type" value="Genomic_DNA"/>
</dbReference>
<dbReference type="AlphaFoldDB" id="A0A4R5AHS1"/>
<evidence type="ECO:0000259" key="3">
    <source>
        <dbReference type="SMART" id="SM00507"/>
    </source>
</evidence>
<feature type="domain" description="HNH nuclease" evidence="3">
    <location>
        <begin position="452"/>
        <end position="504"/>
    </location>
</feature>
<dbReference type="InterPro" id="IPR002711">
    <property type="entry name" value="HNH"/>
</dbReference>
<evidence type="ECO:0000256" key="2">
    <source>
        <dbReference type="SAM" id="MobiDB-lite"/>
    </source>
</evidence>
<gene>
    <name evidence="4" type="ORF">E1262_11795</name>
</gene>
<keyword evidence="4" id="KW-0378">Hydrolase</keyword>
<comment type="similarity">
    <text evidence="1">Belongs to the Rv1128c/1148c/1588c/1702c/1945/3466 family.</text>
</comment>
<organism evidence="4 5">
    <name type="scientific">Jiangella aurantiaca</name>
    <dbReference type="NCBI Taxonomy" id="2530373"/>
    <lineage>
        <taxon>Bacteria</taxon>
        <taxon>Bacillati</taxon>
        <taxon>Actinomycetota</taxon>
        <taxon>Actinomycetes</taxon>
        <taxon>Jiangellales</taxon>
        <taxon>Jiangellaceae</taxon>
        <taxon>Jiangella</taxon>
    </lineage>
</organism>
<name>A0A4R5AHS1_9ACTN</name>
<protein>
    <submittedName>
        <fullName evidence="4">HNH endonuclease</fullName>
    </submittedName>
</protein>
<keyword evidence="4" id="KW-0255">Endonuclease</keyword>
<keyword evidence="4" id="KW-0540">Nuclease</keyword>
<accession>A0A4R5AHS1</accession>
<dbReference type="RefSeq" id="WP_132103335.1">
    <property type="nucleotide sequence ID" value="NZ_SMLB01000013.1"/>
</dbReference>